<gene>
    <name evidence="5" type="ORF">EGW08_003022</name>
</gene>
<dbReference type="InterPro" id="IPR036397">
    <property type="entry name" value="RNaseH_sf"/>
</dbReference>
<dbReference type="InterPro" id="IPR047201">
    <property type="entry name" value="ERI-1_3'hExo-like"/>
</dbReference>
<dbReference type="PANTHER" id="PTHR23044">
    <property type="entry name" value="3'-5' EXONUCLEASE ERI1-RELATED"/>
    <property type="match status" value="1"/>
</dbReference>
<evidence type="ECO:0000259" key="4">
    <source>
        <dbReference type="SMART" id="SM00479"/>
    </source>
</evidence>
<proteinExistence type="predicted"/>
<keyword evidence="2" id="KW-0378">Hydrolase</keyword>
<dbReference type="OrthoDB" id="448399at2759"/>
<evidence type="ECO:0000256" key="3">
    <source>
        <dbReference type="ARBA" id="ARBA00022839"/>
    </source>
</evidence>
<dbReference type="GO" id="GO:0003676">
    <property type="term" value="F:nucleic acid binding"/>
    <property type="evidence" value="ECO:0007669"/>
    <property type="project" value="InterPro"/>
</dbReference>
<organism evidence="5 6">
    <name type="scientific">Elysia chlorotica</name>
    <name type="common">Eastern emerald elysia</name>
    <name type="synonym">Sea slug</name>
    <dbReference type="NCBI Taxonomy" id="188477"/>
    <lineage>
        <taxon>Eukaryota</taxon>
        <taxon>Metazoa</taxon>
        <taxon>Spiralia</taxon>
        <taxon>Lophotrochozoa</taxon>
        <taxon>Mollusca</taxon>
        <taxon>Gastropoda</taxon>
        <taxon>Heterobranchia</taxon>
        <taxon>Euthyneura</taxon>
        <taxon>Panpulmonata</taxon>
        <taxon>Sacoglossa</taxon>
        <taxon>Placobranchoidea</taxon>
        <taxon>Plakobranchidae</taxon>
        <taxon>Elysia</taxon>
    </lineage>
</organism>
<evidence type="ECO:0000256" key="1">
    <source>
        <dbReference type="ARBA" id="ARBA00022722"/>
    </source>
</evidence>
<accession>A0A433U5U5</accession>
<dbReference type="EMBL" id="RQTK01000062">
    <property type="protein sequence ID" value="RUS89212.1"/>
    <property type="molecule type" value="Genomic_DNA"/>
</dbReference>
<feature type="domain" description="Exonuclease" evidence="4">
    <location>
        <begin position="55"/>
        <end position="252"/>
    </location>
</feature>
<dbReference type="Proteomes" id="UP000271974">
    <property type="component" value="Unassembled WGS sequence"/>
</dbReference>
<dbReference type="SMART" id="SM00479">
    <property type="entry name" value="EXOIII"/>
    <property type="match status" value="1"/>
</dbReference>
<name>A0A433U5U5_ELYCH</name>
<dbReference type="InterPro" id="IPR051274">
    <property type="entry name" value="3-5_Exoribonuclease"/>
</dbReference>
<protein>
    <recommendedName>
        <fullName evidence="4">Exonuclease domain-containing protein</fullName>
    </recommendedName>
</protein>
<dbReference type="SUPFAM" id="SSF53098">
    <property type="entry name" value="Ribonuclease H-like"/>
    <property type="match status" value="1"/>
</dbReference>
<evidence type="ECO:0000256" key="2">
    <source>
        <dbReference type="ARBA" id="ARBA00022801"/>
    </source>
</evidence>
<evidence type="ECO:0000313" key="5">
    <source>
        <dbReference type="EMBL" id="RUS89212.1"/>
    </source>
</evidence>
<dbReference type="Gene3D" id="3.30.420.10">
    <property type="entry name" value="Ribonuclease H-like superfamily/Ribonuclease H"/>
    <property type="match status" value="1"/>
</dbReference>
<dbReference type="Pfam" id="PF00929">
    <property type="entry name" value="RNase_T"/>
    <property type="match status" value="1"/>
</dbReference>
<dbReference type="InterPro" id="IPR012337">
    <property type="entry name" value="RNaseH-like_sf"/>
</dbReference>
<sequence>MVHALRSYFSASMIEMAKSTKQLAKELGLLRKRPLSVSSPRCLRKKQKNDQRFSYLIIIDFESTCWENDKLRPQEIIEFPAVLLNTGTGQVEDEFHFYLQPSEFPMLSGFCQQLTGISQDTVDEGIPLSMCLKKFVSWLGKLQDEKGIVCVNEESNLTSEQVEAALVTWSDWDLGVCLLYETRRKQISRPTVFNSWIDLRATYRKFYSRRPEGLNGALKELGIEFEGRQHSGLDDAKNTARLAWRMICDGCVMAITKSLKTGKQGFVERTSIPPATQKPVGSSSLNQQSRLSTVDSTWHANPKAKLSFVIAEDEEQISTEKLQRPMLRKDVRKALKPPKLSTAEKNL</sequence>
<keyword evidence="6" id="KW-1185">Reference proteome</keyword>
<reference evidence="5 6" key="1">
    <citation type="submission" date="2019-01" db="EMBL/GenBank/DDBJ databases">
        <title>A draft genome assembly of the solar-powered sea slug Elysia chlorotica.</title>
        <authorList>
            <person name="Cai H."/>
            <person name="Li Q."/>
            <person name="Fang X."/>
            <person name="Li J."/>
            <person name="Curtis N.E."/>
            <person name="Altenburger A."/>
            <person name="Shibata T."/>
            <person name="Feng M."/>
            <person name="Maeda T."/>
            <person name="Schwartz J.A."/>
            <person name="Shigenobu S."/>
            <person name="Lundholm N."/>
            <person name="Nishiyama T."/>
            <person name="Yang H."/>
            <person name="Hasebe M."/>
            <person name="Li S."/>
            <person name="Pierce S.K."/>
            <person name="Wang J."/>
        </authorList>
    </citation>
    <scope>NUCLEOTIDE SEQUENCE [LARGE SCALE GENOMIC DNA]</scope>
    <source>
        <strain evidence="5">EC2010</strain>
        <tissue evidence="5">Whole organism of an adult</tissue>
    </source>
</reference>
<keyword evidence="1" id="KW-0540">Nuclease</keyword>
<dbReference type="GO" id="GO:0000175">
    <property type="term" value="F:3'-5'-RNA exonuclease activity"/>
    <property type="evidence" value="ECO:0007669"/>
    <property type="project" value="InterPro"/>
</dbReference>
<dbReference type="AlphaFoldDB" id="A0A433U5U5"/>
<dbReference type="STRING" id="188477.A0A433U5U5"/>
<dbReference type="PANTHER" id="PTHR23044:SF61">
    <property type="entry name" value="3'-5' EXORIBONUCLEASE 1-RELATED"/>
    <property type="match status" value="1"/>
</dbReference>
<keyword evidence="3" id="KW-0269">Exonuclease</keyword>
<dbReference type="InterPro" id="IPR013520">
    <property type="entry name" value="Ribonucl_H"/>
</dbReference>
<evidence type="ECO:0000313" key="6">
    <source>
        <dbReference type="Proteomes" id="UP000271974"/>
    </source>
</evidence>
<comment type="caution">
    <text evidence="5">The sequence shown here is derived from an EMBL/GenBank/DDBJ whole genome shotgun (WGS) entry which is preliminary data.</text>
</comment>
<dbReference type="CDD" id="cd06133">
    <property type="entry name" value="ERI-1_3'hExo_like"/>
    <property type="match status" value="1"/>
</dbReference>